<keyword evidence="1" id="KW-0472">Membrane</keyword>
<dbReference type="Proteomes" id="UP000813215">
    <property type="component" value="Unassembled WGS sequence"/>
</dbReference>
<evidence type="ECO:0000313" key="4">
    <source>
        <dbReference type="Proteomes" id="UP000813215"/>
    </source>
</evidence>
<keyword evidence="3" id="KW-0378">Hydrolase</keyword>
<comment type="caution">
    <text evidence="3">The sequence shown here is derived from an EMBL/GenBank/DDBJ whole genome shotgun (WGS) entry which is preliminary data.</text>
</comment>
<accession>A0A9E3LRS0</accession>
<evidence type="ECO:0000259" key="2">
    <source>
        <dbReference type="Pfam" id="PF07176"/>
    </source>
</evidence>
<protein>
    <submittedName>
        <fullName evidence="3">Alpha/beta hydrolase</fullName>
    </submittedName>
</protein>
<sequence length="193" mass="21878">MNPFKLTFYLIYTFIFVTCITFLTGFQIKPAISAENIYLPVGSTNLRLSVKSLEVFAKEGRITKEFEFFAQRLKPDKLQTLRNLLQYKFNTNPVAVSKLTYSPIGEEYIRQYGVIIKTRTGKNGFYAIRSALLVAAADPEGLTGLTFIRHFPTDIQISVKDFLELLDELSYITGSKQSQPISDLTPAFHTANK</sequence>
<dbReference type="EMBL" id="JAHHHW010000063">
    <property type="protein sequence ID" value="MBW4431276.1"/>
    <property type="molecule type" value="Genomic_DNA"/>
</dbReference>
<feature type="transmembrane region" description="Helical" evidence="1">
    <location>
        <begin position="6"/>
        <end position="26"/>
    </location>
</feature>
<keyword evidence="1" id="KW-1133">Transmembrane helix</keyword>
<name>A0A9E3LRS0_9NOST</name>
<dbReference type="AlphaFoldDB" id="A0A9E3LRS0"/>
<evidence type="ECO:0000256" key="1">
    <source>
        <dbReference type="SAM" id="Phobius"/>
    </source>
</evidence>
<evidence type="ECO:0000313" key="3">
    <source>
        <dbReference type="EMBL" id="MBW4431276.1"/>
    </source>
</evidence>
<keyword evidence="1" id="KW-0812">Transmembrane</keyword>
<dbReference type="Pfam" id="PF07176">
    <property type="entry name" value="DUF1400"/>
    <property type="match status" value="1"/>
</dbReference>
<dbReference type="InterPro" id="IPR010802">
    <property type="entry name" value="DUF1400"/>
</dbReference>
<proteinExistence type="predicted"/>
<feature type="domain" description="DUF1400" evidence="2">
    <location>
        <begin position="33"/>
        <end position="157"/>
    </location>
</feature>
<organism evidence="3 4">
    <name type="scientific">Pelatocladus maniniholoensis HA4357-MV3</name>
    <dbReference type="NCBI Taxonomy" id="1117104"/>
    <lineage>
        <taxon>Bacteria</taxon>
        <taxon>Bacillati</taxon>
        <taxon>Cyanobacteriota</taxon>
        <taxon>Cyanophyceae</taxon>
        <taxon>Nostocales</taxon>
        <taxon>Nostocaceae</taxon>
        <taxon>Pelatocladus</taxon>
    </lineage>
</organism>
<reference evidence="3" key="1">
    <citation type="submission" date="2021-05" db="EMBL/GenBank/DDBJ databases">
        <authorList>
            <person name="Pietrasiak N."/>
            <person name="Ward R."/>
            <person name="Stajich J.E."/>
            <person name="Kurbessoian T."/>
        </authorList>
    </citation>
    <scope>NUCLEOTIDE SEQUENCE</scope>
    <source>
        <strain evidence="3">HA4357-MV3</strain>
    </source>
</reference>
<gene>
    <name evidence="3" type="ORF">KME28_05985</name>
</gene>
<dbReference type="GO" id="GO:0016787">
    <property type="term" value="F:hydrolase activity"/>
    <property type="evidence" value="ECO:0007669"/>
    <property type="project" value="UniProtKB-KW"/>
</dbReference>
<reference evidence="3" key="2">
    <citation type="journal article" date="2022" name="Microbiol. Resour. Announc.">
        <title>Metagenome Sequencing to Explore Phylogenomics of Terrestrial Cyanobacteria.</title>
        <authorList>
            <person name="Ward R.D."/>
            <person name="Stajich J.E."/>
            <person name="Johansen J.R."/>
            <person name="Huntemann M."/>
            <person name="Clum A."/>
            <person name="Foster B."/>
            <person name="Foster B."/>
            <person name="Roux S."/>
            <person name="Palaniappan K."/>
            <person name="Varghese N."/>
            <person name="Mukherjee S."/>
            <person name="Reddy T.B.K."/>
            <person name="Daum C."/>
            <person name="Copeland A."/>
            <person name="Chen I.A."/>
            <person name="Ivanova N.N."/>
            <person name="Kyrpides N.C."/>
            <person name="Shapiro N."/>
            <person name="Eloe-Fadrosh E.A."/>
            <person name="Pietrasiak N."/>
        </authorList>
    </citation>
    <scope>NUCLEOTIDE SEQUENCE</scope>
    <source>
        <strain evidence="3">HA4357-MV3</strain>
    </source>
</reference>